<proteinExistence type="predicted"/>
<name>A0ABS9J826_9ACTN</name>
<evidence type="ECO:0000256" key="1">
    <source>
        <dbReference type="SAM" id="Phobius"/>
    </source>
</evidence>
<dbReference type="Proteomes" id="UP001299012">
    <property type="component" value="Unassembled WGS sequence"/>
</dbReference>
<gene>
    <name evidence="2" type="ORF">L0F81_00165</name>
</gene>
<keyword evidence="1" id="KW-0812">Transmembrane</keyword>
<organism evidence="2 3">
    <name type="scientific">Streptomyces tricolor</name>
    <dbReference type="NCBI Taxonomy" id="68277"/>
    <lineage>
        <taxon>Bacteria</taxon>
        <taxon>Bacillati</taxon>
        <taxon>Actinomycetota</taxon>
        <taxon>Actinomycetes</taxon>
        <taxon>Kitasatosporales</taxon>
        <taxon>Streptomycetaceae</taxon>
        <taxon>Streptomyces</taxon>
        <taxon>Streptomyces violaceoruber group</taxon>
    </lineage>
</organism>
<protein>
    <submittedName>
        <fullName evidence="2">Uncharacterized protein</fullName>
    </submittedName>
</protein>
<comment type="caution">
    <text evidence="2">The sequence shown here is derived from an EMBL/GenBank/DDBJ whole genome shotgun (WGS) entry which is preliminary data.</text>
</comment>
<feature type="transmembrane region" description="Helical" evidence="1">
    <location>
        <begin position="21"/>
        <end position="40"/>
    </location>
</feature>
<feature type="transmembrane region" description="Helical" evidence="1">
    <location>
        <begin position="46"/>
        <end position="74"/>
    </location>
</feature>
<evidence type="ECO:0000313" key="2">
    <source>
        <dbReference type="EMBL" id="MCG0061713.1"/>
    </source>
</evidence>
<keyword evidence="1" id="KW-0472">Membrane</keyword>
<sequence length="83" mass="8564">MSPGDLTSNPHPFLTCEVVMFRIILIALLGVYLIAVGVWPPAAAPIAAALTGIAVIVGLVPGPAWLGLGVIAWLRNRPAKAAL</sequence>
<keyword evidence="1" id="KW-1133">Transmembrane helix</keyword>
<dbReference type="EMBL" id="JAKKZF010000001">
    <property type="protein sequence ID" value="MCG0061713.1"/>
    <property type="molecule type" value="Genomic_DNA"/>
</dbReference>
<accession>A0ABS9J826</accession>
<reference evidence="2 3" key="1">
    <citation type="submission" date="2022-01" db="EMBL/GenBank/DDBJ databases">
        <title>Draft Genome Sequences of Seven Type Strains of the Genus Streptomyces.</title>
        <authorList>
            <person name="Aziz S."/>
            <person name="Coretto E."/>
            <person name="Chronakova A."/>
            <person name="Sproer C."/>
            <person name="Huber K."/>
            <person name="Nouioui I."/>
            <person name="Gross H."/>
        </authorList>
    </citation>
    <scope>NUCLEOTIDE SEQUENCE [LARGE SCALE GENOMIC DNA]</scope>
    <source>
        <strain evidence="2 3">DSM 41685</strain>
    </source>
</reference>
<keyword evidence="3" id="KW-1185">Reference proteome</keyword>
<dbReference type="RefSeq" id="WP_143649843.1">
    <property type="nucleotide sequence ID" value="NZ_JAKKZF010000001.1"/>
</dbReference>
<evidence type="ECO:0000313" key="3">
    <source>
        <dbReference type="Proteomes" id="UP001299012"/>
    </source>
</evidence>